<evidence type="ECO:0000256" key="1">
    <source>
        <dbReference type="ARBA" id="ARBA00004202"/>
    </source>
</evidence>
<dbReference type="Pfam" id="PF00005">
    <property type="entry name" value="ABC_tran"/>
    <property type="match status" value="2"/>
</dbReference>
<keyword evidence="10" id="KW-0413">Isomerase</keyword>
<dbReference type="GO" id="GO:0016853">
    <property type="term" value="F:isomerase activity"/>
    <property type="evidence" value="ECO:0007669"/>
    <property type="project" value="UniProtKB-KW"/>
</dbReference>
<dbReference type="InterPro" id="IPR050095">
    <property type="entry name" value="ECF_ABC_transporter_ATP-bd"/>
</dbReference>
<dbReference type="Gene3D" id="3.40.50.300">
    <property type="entry name" value="P-loop containing nucleotide triphosphate hydrolases"/>
    <property type="match status" value="2"/>
</dbReference>
<keyword evidence="4" id="KW-1003">Cell membrane</keyword>
<dbReference type="InterPro" id="IPR003439">
    <property type="entry name" value="ABC_transporter-like_ATP-bd"/>
</dbReference>
<dbReference type="EMBL" id="CP115149">
    <property type="protein sequence ID" value="WBL37363.1"/>
    <property type="molecule type" value="Genomic_DNA"/>
</dbReference>
<evidence type="ECO:0000313" key="10">
    <source>
        <dbReference type="EMBL" id="WBL37363.1"/>
    </source>
</evidence>
<evidence type="ECO:0000259" key="9">
    <source>
        <dbReference type="PROSITE" id="PS50893"/>
    </source>
</evidence>
<dbReference type="SUPFAM" id="SSF52540">
    <property type="entry name" value="P-loop containing nucleoside triphosphate hydrolases"/>
    <property type="match status" value="2"/>
</dbReference>
<sequence length="530" mass="55197">MSPLAVLEGVTYAYPGSPRPALEGVSLAIEPGSLVLAAGPSASGKSTLLRLFNGLVPQFHGGRISGSARVAGLDPFAAPARRMALEVGMVFQEPEAQTIAETVQEEIVFGMEQQGIAPAEMRRRLERLLAELGIEHLRRRRLSTLSGGERQRVAIAAVLALEPRLLVLDEPTSQLDGDGAEAVIGALEGLRRRGDLAIIVAEHRLERLLPRADAVIAVEAGRAALLPPGEAAAVLRSVPPAVELARRLGLRPLPLALAAAAAALRGRDLAAAPRPLPAPGAELLRADGLTVRYGAAEALRGVTVTLREGEVVALVGPNGSGKSTLFRALAGLVQPAAGAVRFGGAPAPRGPRERTARAGLVPQDPALALYQESVAAELAETLRHRGLPRGRAEIEAAAQAWTIDGLLDRDPRDLSVGQQQRVAIAAMLAHGPRTWLMDEPTRGMDGPAKAWLAARLREHAAAGGAAIVATHDIEAAAQFATRVIGLRAGEIAFDLPAARAFAADGPLPTQVAQLVPGAVTLEEVAIPCAA</sequence>
<dbReference type="InterPro" id="IPR017871">
    <property type="entry name" value="ABC_transporter-like_CS"/>
</dbReference>
<keyword evidence="6 10" id="KW-0067">ATP-binding</keyword>
<dbReference type="PROSITE" id="PS00211">
    <property type="entry name" value="ABC_TRANSPORTER_1"/>
    <property type="match status" value="2"/>
</dbReference>
<evidence type="ECO:0000256" key="7">
    <source>
        <dbReference type="ARBA" id="ARBA00022967"/>
    </source>
</evidence>
<dbReference type="InterPro" id="IPR027417">
    <property type="entry name" value="P-loop_NTPase"/>
</dbReference>
<dbReference type="InterPro" id="IPR003593">
    <property type="entry name" value="AAA+_ATPase"/>
</dbReference>
<keyword evidence="8" id="KW-0472">Membrane</keyword>
<keyword evidence="11" id="KW-1185">Reference proteome</keyword>
<accession>A0ABY7MC09</accession>
<evidence type="ECO:0000256" key="6">
    <source>
        <dbReference type="ARBA" id="ARBA00022840"/>
    </source>
</evidence>
<dbReference type="SMART" id="SM00382">
    <property type="entry name" value="AAA"/>
    <property type="match status" value="2"/>
</dbReference>
<evidence type="ECO:0000256" key="2">
    <source>
        <dbReference type="ARBA" id="ARBA00005417"/>
    </source>
</evidence>
<keyword evidence="5" id="KW-0547">Nucleotide-binding</keyword>
<protein>
    <submittedName>
        <fullName evidence="10">ATP-binding cassette domain-containing protein</fullName>
    </submittedName>
</protein>
<dbReference type="InterPro" id="IPR015856">
    <property type="entry name" value="ABC_transpr_CbiO/EcfA_su"/>
</dbReference>
<dbReference type="Proteomes" id="UP001212803">
    <property type="component" value="Chromosome"/>
</dbReference>
<feature type="domain" description="ABC transporter" evidence="9">
    <location>
        <begin position="284"/>
        <end position="513"/>
    </location>
</feature>
<keyword evidence="7" id="KW-1278">Translocase</keyword>
<dbReference type="PROSITE" id="PS50893">
    <property type="entry name" value="ABC_TRANSPORTER_2"/>
    <property type="match status" value="2"/>
</dbReference>
<dbReference type="GO" id="GO:0005524">
    <property type="term" value="F:ATP binding"/>
    <property type="evidence" value="ECO:0007669"/>
    <property type="project" value="UniProtKB-KW"/>
</dbReference>
<name>A0ABY7MC09_9CHLR</name>
<gene>
    <name evidence="10" type="ORF">O0235_07255</name>
</gene>
<evidence type="ECO:0000256" key="3">
    <source>
        <dbReference type="ARBA" id="ARBA00022448"/>
    </source>
</evidence>
<comment type="similarity">
    <text evidence="2">Belongs to the ABC transporter superfamily.</text>
</comment>
<evidence type="ECO:0000256" key="8">
    <source>
        <dbReference type="ARBA" id="ARBA00023136"/>
    </source>
</evidence>
<comment type="subcellular location">
    <subcellularLocation>
        <location evidence="1">Cell membrane</location>
        <topology evidence="1">Peripheral membrane protein</topology>
    </subcellularLocation>
</comment>
<dbReference type="RefSeq" id="WP_270057876.1">
    <property type="nucleotide sequence ID" value="NZ_CP115149.1"/>
</dbReference>
<feature type="domain" description="ABC transporter" evidence="9">
    <location>
        <begin position="5"/>
        <end position="245"/>
    </location>
</feature>
<evidence type="ECO:0000256" key="4">
    <source>
        <dbReference type="ARBA" id="ARBA00022475"/>
    </source>
</evidence>
<evidence type="ECO:0000256" key="5">
    <source>
        <dbReference type="ARBA" id="ARBA00022741"/>
    </source>
</evidence>
<organism evidence="10 11">
    <name type="scientific">Tepidiforma flava</name>
    <dbReference type="NCBI Taxonomy" id="3004094"/>
    <lineage>
        <taxon>Bacteria</taxon>
        <taxon>Bacillati</taxon>
        <taxon>Chloroflexota</taxon>
        <taxon>Tepidiformia</taxon>
        <taxon>Tepidiformales</taxon>
        <taxon>Tepidiformaceae</taxon>
        <taxon>Tepidiforma</taxon>
    </lineage>
</organism>
<dbReference type="CDD" id="cd03225">
    <property type="entry name" value="ABC_cobalt_CbiO_domain1"/>
    <property type="match status" value="2"/>
</dbReference>
<reference evidence="10 11" key="1">
    <citation type="journal article" date="2023" name="ISME J.">
        <title>Thermophilic Dehalococcoidia with unusual traits shed light on an unexpected past.</title>
        <authorList>
            <person name="Palmer M."/>
            <person name="Covington J.K."/>
            <person name="Zhou E.M."/>
            <person name="Thomas S.C."/>
            <person name="Habib N."/>
            <person name="Seymour C.O."/>
            <person name="Lai D."/>
            <person name="Johnston J."/>
            <person name="Hashimi A."/>
            <person name="Jiao J.Y."/>
            <person name="Muok A.R."/>
            <person name="Liu L."/>
            <person name="Xian W.D."/>
            <person name="Zhi X.Y."/>
            <person name="Li M.M."/>
            <person name="Silva L.P."/>
            <person name="Bowen B.P."/>
            <person name="Louie K."/>
            <person name="Briegel A."/>
            <person name="Pett-Ridge J."/>
            <person name="Weber P.K."/>
            <person name="Tocheva E.I."/>
            <person name="Woyke T."/>
            <person name="Northen T.R."/>
            <person name="Mayali X."/>
            <person name="Li W.J."/>
            <person name="Hedlund B.P."/>
        </authorList>
    </citation>
    <scope>NUCLEOTIDE SEQUENCE [LARGE SCALE GENOMIC DNA]</scope>
    <source>
        <strain evidence="10 11">YIM 72310</strain>
    </source>
</reference>
<keyword evidence="3" id="KW-0813">Transport</keyword>
<proteinExistence type="inferred from homology"/>
<dbReference type="PANTHER" id="PTHR43553">
    <property type="entry name" value="HEAVY METAL TRANSPORTER"/>
    <property type="match status" value="1"/>
</dbReference>
<evidence type="ECO:0000313" key="11">
    <source>
        <dbReference type="Proteomes" id="UP001212803"/>
    </source>
</evidence>
<dbReference type="PANTHER" id="PTHR43553:SF27">
    <property type="entry name" value="ENERGY-COUPLING FACTOR TRANSPORTER ATP-BINDING PROTEIN ECFA2"/>
    <property type="match status" value="1"/>
</dbReference>